<evidence type="ECO:0000313" key="2">
    <source>
        <dbReference type="Proteomes" id="UP001497535"/>
    </source>
</evidence>
<protein>
    <submittedName>
        <fullName evidence="1">Uncharacterized protein</fullName>
    </submittedName>
</protein>
<sequence length="49" mass="5574">MIARAGRYNRNESNRLFPFFSAVGKHLPNLLVVSLVPSVFSTFKIFMSI</sequence>
<dbReference type="EMBL" id="CAVMJV010000033">
    <property type="protein sequence ID" value="CAK5077886.1"/>
    <property type="molecule type" value="Genomic_DNA"/>
</dbReference>
<dbReference type="Proteomes" id="UP001497535">
    <property type="component" value="Unassembled WGS sequence"/>
</dbReference>
<proteinExistence type="predicted"/>
<keyword evidence="2" id="KW-1185">Reference proteome</keyword>
<evidence type="ECO:0000313" key="1">
    <source>
        <dbReference type="EMBL" id="CAK5077886.1"/>
    </source>
</evidence>
<reference evidence="1" key="1">
    <citation type="submission" date="2023-11" db="EMBL/GenBank/DDBJ databases">
        <authorList>
            <person name="Poullet M."/>
        </authorList>
    </citation>
    <scope>NUCLEOTIDE SEQUENCE</scope>
    <source>
        <strain evidence="1">E1834</strain>
    </source>
</reference>
<gene>
    <name evidence="1" type="ORF">MENTE1834_LOCUS24855</name>
</gene>
<accession>A0ACB0ZFQ4</accession>
<comment type="caution">
    <text evidence="1">The sequence shown here is derived from an EMBL/GenBank/DDBJ whole genome shotgun (WGS) entry which is preliminary data.</text>
</comment>
<name>A0ACB0ZFQ4_MELEN</name>
<organism evidence="1 2">
    <name type="scientific">Meloidogyne enterolobii</name>
    <name type="common">Root-knot nematode worm</name>
    <name type="synonym">Meloidogyne mayaguensis</name>
    <dbReference type="NCBI Taxonomy" id="390850"/>
    <lineage>
        <taxon>Eukaryota</taxon>
        <taxon>Metazoa</taxon>
        <taxon>Ecdysozoa</taxon>
        <taxon>Nematoda</taxon>
        <taxon>Chromadorea</taxon>
        <taxon>Rhabditida</taxon>
        <taxon>Tylenchina</taxon>
        <taxon>Tylenchomorpha</taxon>
        <taxon>Tylenchoidea</taxon>
        <taxon>Meloidogynidae</taxon>
        <taxon>Meloidogyninae</taxon>
        <taxon>Meloidogyne</taxon>
    </lineage>
</organism>